<dbReference type="EMBL" id="JAQQXR010000003">
    <property type="protein sequence ID" value="MDC8757681.1"/>
    <property type="molecule type" value="Genomic_DNA"/>
</dbReference>
<reference evidence="2 3" key="1">
    <citation type="submission" date="2022-10" db="EMBL/GenBank/DDBJ databases">
        <title>Janthinobacterium sp. hw3 Genome sequencing.</title>
        <authorList>
            <person name="Park S."/>
        </authorList>
    </citation>
    <scope>NUCLEOTIDE SEQUENCE [LARGE SCALE GENOMIC DNA]</scope>
    <source>
        <strain evidence="3">hw3</strain>
    </source>
</reference>
<sequence length="276" mass="28984">MAEAEDVITDAARHATVFAQALWRRHRAPGAAPLQLSDVAPRLDLLVRAVFQRGFTLRVAQPPAPPTWLSKLLLRGQAPAHAAALPATDGDSIWLPAAFDAGEDAAAAIERYRALALQQAMRAVRGSAGHDPPAGTALLRALYLVLEARAADAELARLLPGMAASLRAVRAEALRRRPPMAAFAPPVRALERLVRAVLADGGVPGVDCAAARSPAAVLAQARTLERALAAQVPARRGRLLWMDWWSGEWRGAPDAAAAGRAAPGGEAAGGPLRSAR</sequence>
<dbReference type="Proteomes" id="UP001221208">
    <property type="component" value="Unassembled WGS sequence"/>
</dbReference>
<evidence type="ECO:0000256" key="1">
    <source>
        <dbReference type="SAM" id="MobiDB-lite"/>
    </source>
</evidence>
<name>A0ABT5JY74_9BURK</name>
<accession>A0ABT5JY74</accession>
<gene>
    <name evidence="2" type="ORF">OIK44_08790</name>
</gene>
<organism evidence="2 3">
    <name type="scientific">Janthinobacterium fluminis</name>
    <dbReference type="NCBI Taxonomy" id="2987524"/>
    <lineage>
        <taxon>Bacteria</taxon>
        <taxon>Pseudomonadati</taxon>
        <taxon>Pseudomonadota</taxon>
        <taxon>Betaproteobacteria</taxon>
        <taxon>Burkholderiales</taxon>
        <taxon>Oxalobacteraceae</taxon>
        <taxon>Janthinobacterium</taxon>
    </lineage>
</organism>
<feature type="non-terminal residue" evidence="2">
    <location>
        <position position="276"/>
    </location>
</feature>
<evidence type="ECO:0000313" key="2">
    <source>
        <dbReference type="EMBL" id="MDC8757681.1"/>
    </source>
</evidence>
<proteinExistence type="predicted"/>
<evidence type="ECO:0000313" key="3">
    <source>
        <dbReference type="Proteomes" id="UP001221208"/>
    </source>
</evidence>
<feature type="region of interest" description="Disordered" evidence="1">
    <location>
        <begin position="255"/>
        <end position="276"/>
    </location>
</feature>
<comment type="caution">
    <text evidence="2">The sequence shown here is derived from an EMBL/GenBank/DDBJ whole genome shotgun (WGS) entry which is preliminary data.</text>
</comment>
<protein>
    <submittedName>
        <fullName evidence="2">Uncharacterized protein</fullName>
    </submittedName>
</protein>
<keyword evidence="3" id="KW-1185">Reference proteome</keyword>